<organism evidence="2">
    <name type="scientific">hydrothermal vent metagenome</name>
    <dbReference type="NCBI Taxonomy" id="652676"/>
    <lineage>
        <taxon>unclassified sequences</taxon>
        <taxon>metagenomes</taxon>
        <taxon>ecological metagenomes</taxon>
    </lineage>
</organism>
<protein>
    <submittedName>
        <fullName evidence="2">Uncharacterized protein</fullName>
    </submittedName>
</protein>
<accession>A0A1W1C4B9</accession>
<sequence>MYFLKNSKIKDSFTAKGLKKAKKEFDVLNMEEKDRIAYSKYQSNRHYEASMIFSSFGEGKIEGIKQGIEQERIESQKKIEQEKKEIAKKLLNANMEIEFIAQTTGLDIEDIKKL</sequence>
<dbReference type="AlphaFoldDB" id="A0A1W1C4B9"/>
<dbReference type="EMBL" id="FPHE01000100">
    <property type="protein sequence ID" value="SFV60680.1"/>
    <property type="molecule type" value="Genomic_DNA"/>
</dbReference>
<evidence type="ECO:0000256" key="1">
    <source>
        <dbReference type="SAM" id="Coils"/>
    </source>
</evidence>
<evidence type="ECO:0000313" key="2">
    <source>
        <dbReference type="EMBL" id="SFV60680.1"/>
    </source>
</evidence>
<reference evidence="2" key="1">
    <citation type="submission" date="2016-10" db="EMBL/GenBank/DDBJ databases">
        <authorList>
            <person name="de Groot N.N."/>
        </authorList>
    </citation>
    <scope>NUCLEOTIDE SEQUENCE</scope>
</reference>
<feature type="coiled-coil region" evidence="1">
    <location>
        <begin position="65"/>
        <end position="96"/>
    </location>
</feature>
<proteinExistence type="predicted"/>
<gene>
    <name evidence="2" type="ORF">MNB_SV-12-204</name>
</gene>
<name>A0A1W1C4B9_9ZZZZ</name>
<keyword evidence="1" id="KW-0175">Coiled coil</keyword>